<dbReference type="AlphaFoldDB" id="R3TY41"/>
<accession>R3TY41</accession>
<proteinExistence type="predicted"/>
<gene>
    <name evidence="2" type="ORF">UC3_00858</name>
</gene>
<feature type="transmembrane region" description="Helical" evidence="1">
    <location>
        <begin position="48"/>
        <end position="72"/>
    </location>
</feature>
<protein>
    <submittedName>
        <fullName evidence="2">Uncharacterized protein</fullName>
    </submittedName>
</protein>
<dbReference type="RefSeq" id="WP_010767531.1">
    <property type="nucleotide sequence ID" value="NZ_ASWE01000002.1"/>
</dbReference>
<dbReference type="STRING" id="154621.RV11_GL001221"/>
<feature type="transmembrane region" description="Helical" evidence="1">
    <location>
        <begin position="184"/>
        <end position="202"/>
    </location>
</feature>
<organism evidence="2 3">
    <name type="scientific">Enterococcus phoeniculicola ATCC BAA-412</name>
    <dbReference type="NCBI Taxonomy" id="1158610"/>
    <lineage>
        <taxon>Bacteria</taxon>
        <taxon>Bacillati</taxon>
        <taxon>Bacillota</taxon>
        <taxon>Bacilli</taxon>
        <taxon>Lactobacillales</taxon>
        <taxon>Enterococcaceae</taxon>
        <taxon>Enterococcus</taxon>
    </lineage>
</organism>
<dbReference type="HOGENOM" id="CLU_1052682_0_0_9"/>
<dbReference type="PATRIC" id="fig|1158610.3.peg.837"/>
<feature type="transmembrane region" description="Helical" evidence="1">
    <location>
        <begin position="239"/>
        <end position="258"/>
    </location>
</feature>
<keyword evidence="1" id="KW-1133">Transmembrane helix</keyword>
<dbReference type="Proteomes" id="UP000013785">
    <property type="component" value="Unassembled WGS sequence"/>
</dbReference>
<evidence type="ECO:0000313" key="2">
    <source>
        <dbReference type="EMBL" id="EOL46053.1"/>
    </source>
</evidence>
<reference evidence="2 3" key="1">
    <citation type="submission" date="2013-02" db="EMBL/GenBank/DDBJ databases">
        <title>The Genome Sequence of Enterococcus phoeniculicola BAA-412.</title>
        <authorList>
            <consortium name="The Broad Institute Genome Sequencing Platform"/>
            <consortium name="The Broad Institute Genome Sequencing Center for Infectious Disease"/>
            <person name="Earl A.M."/>
            <person name="Gilmore M.S."/>
            <person name="Lebreton F."/>
            <person name="Walker B."/>
            <person name="Young S.K."/>
            <person name="Zeng Q."/>
            <person name="Gargeya S."/>
            <person name="Fitzgerald M."/>
            <person name="Haas B."/>
            <person name="Abouelleil A."/>
            <person name="Alvarado L."/>
            <person name="Arachchi H.M."/>
            <person name="Berlin A.M."/>
            <person name="Chapman S.B."/>
            <person name="Dewar J."/>
            <person name="Goldberg J."/>
            <person name="Griggs A."/>
            <person name="Gujja S."/>
            <person name="Hansen M."/>
            <person name="Howarth C."/>
            <person name="Imamovic A."/>
            <person name="Larimer J."/>
            <person name="McCowan C."/>
            <person name="Murphy C."/>
            <person name="Neiman D."/>
            <person name="Pearson M."/>
            <person name="Priest M."/>
            <person name="Roberts A."/>
            <person name="Saif S."/>
            <person name="Shea T."/>
            <person name="Sisk P."/>
            <person name="Sykes S."/>
            <person name="Wortman J."/>
            <person name="Nusbaum C."/>
            <person name="Birren B."/>
        </authorList>
    </citation>
    <scope>NUCLEOTIDE SEQUENCE [LARGE SCALE GENOMIC DNA]</scope>
    <source>
        <strain evidence="2 3">ATCC BAA-412</strain>
    </source>
</reference>
<dbReference type="eggNOG" id="ENOG503074E">
    <property type="taxonomic scope" value="Bacteria"/>
</dbReference>
<evidence type="ECO:0000313" key="3">
    <source>
        <dbReference type="Proteomes" id="UP000013785"/>
    </source>
</evidence>
<comment type="caution">
    <text evidence="2">The sequence shown here is derived from an EMBL/GenBank/DDBJ whole genome shotgun (WGS) entry which is preliminary data.</text>
</comment>
<evidence type="ECO:0000256" key="1">
    <source>
        <dbReference type="SAM" id="Phobius"/>
    </source>
</evidence>
<dbReference type="EMBL" id="AJAT01000011">
    <property type="protein sequence ID" value="EOL46053.1"/>
    <property type="molecule type" value="Genomic_DNA"/>
</dbReference>
<feature type="transmembrane region" description="Helical" evidence="1">
    <location>
        <begin position="93"/>
        <end position="121"/>
    </location>
</feature>
<name>R3TY41_9ENTE</name>
<feature type="transmembrane region" description="Helical" evidence="1">
    <location>
        <begin position="18"/>
        <end position="36"/>
    </location>
</feature>
<feature type="transmembrane region" description="Helical" evidence="1">
    <location>
        <begin position="153"/>
        <end position="177"/>
    </location>
</feature>
<keyword evidence="1" id="KW-0472">Membrane</keyword>
<keyword evidence="3" id="KW-1185">Reference proteome</keyword>
<keyword evidence="1" id="KW-0812">Transmembrane</keyword>
<sequence>MINRVNTIREKKSKGKSLLYLISLAVLIGVSYYQFILETKNDRLVAWLFYNVQTLYTVLFGIPLLFMIYLTIELEFPIKKYMFLVRLGGRKQLFLTDFSFLLKLLFRFFICLLLMVIVIGLPTQKQYFSWDKELIDYYTSVLKIVPNTQVAPLIQVCFAWSFFFLYLFFIANSYLLLTFVSKNRAVAFLILFFFIGIQAYFYKLSQDTLVSDWLPFTHYLLYTGTEPVRNFSSLVLKNLRYWGLSLMIIDGILFYCYTHKSVGE</sequence>